<name>A0A1M6EFU8_9PROT</name>
<feature type="transmembrane region" description="Helical" evidence="1">
    <location>
        <begin position="21"/>
        <end position="47"/>
    </location>
</feature>
<evidence type="ECO:0000256" key="1">
    <source>
        <dbReference type="SAM" id="Phobius"/>
    </source>
</evidence>
<organism evidence="2 3">
    <name type="scientific">Muricoccus roseus</name>
    <dbReference type="NCBI Taxonomy" id="198092"/>
    <lineage>
        <taxon>Bacteria</taxon>
        <taxon>Pseudomonadati</taxon>
        <taxon>Pseudomonadota</taxon>
        <taxon>Alphaproteobacteria</taxon>
        <taxon>Acetobacterales</taxon>
        <taxon>Roseomonadaceae</taxon>
        <taxon>Muricoccus</taxon>
    </lineage>
</organism>
<feature type="transmembrane region" description="Helical" evidence="1">
    <location>
        <begin position="67"/>
        <end position="86"/>
    </location>
</feature>
<keyword evidence="3" id="KW-1185">Reference proteome</keyword>
<sequence length="145" mass="15668">MRGGARRALKAAGVKEDIRRALLFGAPCGAVSVIVFRDSTLFLLHHLFKVMPLAAYVQTIGPYGLPYIWWFCLLGAAGGFIIGLALRWLPVPDLLTGAVLGVGAAYLVPQYLPRGTPPWVLPLIGAAWGWGAVFLMRPLSLRGRS</sequence>
<evidence type="ECO:0000313" key="3">
    <source>
        <dbReference type="Proteomes" id="UP000184387"/>
    </source>
</evidence>
<dbReference type="EMBL" id="FQZF01000005">
    <property type="protein sequence ID" value="SHI84168.1"/>
    <property type="molecule type" value="Genomic_DNA"/>
</dbReference>
<dbReference type="STRING" id="198092.SAMN02745194_01224"/>
<keyword evidence="1" id="KW-0472">Membrane</keyword>
<evidence type="ECO:0000313" key="2">
    <source>
        <dbReference type="EMBL" id="SHI84168.1"/>
    </source>
</evidence>
<keyword evidence="1" id="KW-0812">Transmembrane</keyword>
<dbReference type="AlphaFoldDB" id="A0A1M6EFU8"/>
<feature type="transmembrane region" description="Helical" evidence="1">
    <location>
        <begin position="93"/>
        <end position="112"/>
    </location>
</feature>
<dbReference type="Proteomes" id="UP000184387">
    <property type="component" value="Unassembled WGS sequence"/>
</dbReference>
<accession>A0A1M6EFU8</accession>
<protein>
    <submittedName>
        <fullName evidence="2">Uncharacterized protein</fullName>
    </submittedName>
</protein>
<feature type="transmembrane region" description="Helical" evidence="1">
    <location>
        <begin position="118"/>
        <end position="136"/>
    </location>
</feature>
<reference evidence="2 3" key="1">
    <citation type="submission" date="2016-11" db="EMBL/GenBank/DDBJ databases">
        <authorList>
            <person name="Jaros S."/>
            <person name="Januszkiewicz K."/>
            <person name="Wedrychowicz H."/>
        </authorList>
    </citation>
    <scope>NUCLEOTIDE SEQUENCE [LARGE SCALE GENOMIC DNA]</scope>
    <source>
        <strain evidence="2 3">DSM 14916</strain>
    </source>
</reference>
<gene>
    <name evidence="2" type="ORF">SAMN02745194_01224</name>
</gene>
<proteinExistence type="predicted"/>
<keyword evidence="1" id="KW-1133">Transmembrane helix</keyword>